<protein>
    <submittedName>
        <fullName evidence="5">Unannotated protein</fullName>
    </submittedName>
</protein>
<feature type="domain" description="FAD-binding" evidence="4">
    <location>
        <begin position="3"/>
        <end position="352"/>
    </location>
</feature>
<keyword evidence="2" id="KW-0285">Flavoprotein</keyword>
<gene>
    <name evidence="5" type="ORF">UFOPK4098_01100</name>
    <name evidence="6" type="ORF">UFOPK4347_01304</name>
</gene>
<dbReference type="GO" id="GO:0071949">
    <property type="term" value="F:FAD binding"/>
    <property type="evidence" value="ECO:0007669"/>
    <property type="project" value="InterPro"/>
</dbReference>
<evidence type="ECO:0000256" key="2">
    <source>
        <dbReference type="ARBA" id="ARBA00022630"/>
    </source>
</evidence>
<comment type="cofactor">
    <cofactor evidence="1">
        <name>FAD</name>
        <dbReference type="ChEBI" id="CHEBI:57692"/>
    </cofactor>
</comment>
<organism evidence="5">
    <name type="scientific">freshwater metagenome</name>
    <dbReference type="NCBI Taxonomy" id="449393"/>
    <lineage>
        <taxon>unclassified sequences</taxon>
        <taxon>metagenomes</taxon>
        <taxon>ecological metagenomes</taxon>
    </lineage>
</organism>
<dbReference type="InterPro" id="IPR002938">
    <property type="entry name" value="FAD-bd"/>
</dbReference>
<name>A0A6J7R989_9ZZZZ</name>
<evidence type="ECO:0000256" key="3">
    <source>
        <dbReference type="ARBA" id="ARBA00022827"/>
    </source>
</evidence>
<dbReference type="InterPro" id="IPR050641">
    <property type="entry name" value="RIFMO-like"/>
</dbReference>
<proteinExistence type="predicted"/>
<evidence type="ECO:0000256" key="1">
    <source>
        <dbReference type="ARBA" id="ARBA00001974"/>
    </source>
</evidence>
<accession>A0A6J7R989</accession>
<dbReference type="InterPro" id="IPR036188">
    <property type="entry name" value="FAD/NAD-bd_sf"/>
</dbReference>
<dbReference type="Gene3D" id="3.40.30.120">
    <property type="match status" value="1"/>
</dbReference>
<dbReference type="PANTHER" id="PTHR43004">
    <property type="entry name" value="TRK SYSTEM POTASSIUM UPTAKE PROTEIN"/>
    <property type="match status" value="1"/>
</dbReference>
<keyword evidence="3" id="KW-0274">FAD</keyword>
<dbReference type="GO" id="GO:0016709">
    <property type="term" value="F:oxidoreductase activity, acting on paired donors, with incorporation or reduction of molecular oxygen, NAD(P)H as one donor, and incorporation of one atom of oxygen"/>
    <property type="evidence" value="ECO:0007669"/>
    <property type="project" value="UniProtKB-ARBA"/>
</dbReference>
<dbReference type="EMBL" id="CAFBPN010000064">
    <property type="protein sequence ID" value="CAB5025293.1"/>
    <property type="molecule type" value="Genomic_DNA"/>
</dbReference>
<dbReference type="Gene3D" id="3.30.9.10">
    <property type="entry name" value="D-Amino Acid Oxidase, subunit A, domain 2"/>
    <property type="match status" value="1"/>
</dbReference>
<sequence>MTTDILIVGAGPVGLTGALLAHELGLSVRIIDRRPSTQRAPAAHVINARTFEIWRQIGLDVNGIRSHAQTPEKAGHVHWVTRLGETIIGTLPYEQQGDDNLEVTPTPLRNLSQHRLEPLLTAELQQRGINVEYSSSYISHEATDFGFTSTIQVGDALSTIESAWLIACDGASSSVRHNIGIAMDGPDNLQKFNMFHFQANLNALVGAHPGILYWICDPYSGGALVSHGGDNEWVYMMPSDETSPATFTDEECIAHIRRAIAPTDSNITLLRQSTWTMTSQLAQSYQQGHVFLAGDAAHRFPPTGGMGLNTGIGDIHNLLWKIAAVHQGSANQELLNTYEAERRTIAERNAQASLENAFKMFDVFMALGIDPDKEVSARNLDAALISDESLASIETAINNQATHFNMIGLQVGYRYTTEYSTTPLEVLSDEIITSYRPSAEPGNRLPHGWLVRNGETISSLDLVPLHSHVVIGGAQYSGEHCDVRMETEVTDPDNWWVSTLQLLPHQALVVRPDQHIEQIFN</sequence>
<dbReference type="PANTHER" id="PTHR43004:SF19">
    <property type="entry name" value="BINDING MONOOXYGENASE, PUTATIVE (JCVI)-RELATED"/>
    <property type="match status" value="1"/>
</dbReference>
<dbReference type="SUPFAM" id="SSF51905">
    <property type="entry name" value="FAD/NAD(P)-binding domain"/>
    <property type="match status" value="1"/>
</dbReference>
<evidence type="ECO:0000313" key="6">
    <source>
        <dbReference type="EMBL" id="CAB5066864.1"/>
    </source>
</evidence>
<dbReference type="Pfam" id="PF01494">
    <property type="entry name" value="FAD_binding_3"/>
    <property type="match status" value="1"/>
</dbReference>
<reference evidence="5" key="1">
    <citation type="submission" date="2020-05" db="EMBL/GenBank/DDBJ databases">
        <authorList>
            <person name="Chiriac C."/>
            <person name="Salcher M."/>
            <person name="Ghai R."/>
            <person name="Kavagutti S V."/>
        </authorList>
    </citation>
    <scope>NUCLEOTIDE SEQUENCE</scope>
</reference>
<dbReference type="AlphaFoldDB" id="A0A6J7R989"/>
<dbReference type="PRINTS" id="PR00420">
    <property type="entry name" value="RNGMNOXGNASE"/>
</dbReference>
<evidence type="ECO:0000313" key="5">
    <source>
        <dbReference type="EMBL" id="CAB5025293.1"/>
    </source>
</evidence>
<dbReference type="EMBL" id="CAFBQU010000040">
    <property type="protein sequence ID" value="CAB5066864.1"/>
    <property type="molecule type" value="Genomic_DNA"/>
</dbReference>
<dbReference type="Gene3D" id="3.50.50.60">
    <property type="entry name" value="FAD/NAD(P)-binding domain"/>
    <property type="match status" value="1"/>
</dbReference>
<evidence type="ECO:0000259" key="4">
    <source>
        <dbReference type="Pfam" id="PF01494"/>
    </source>
</evidence>